<dbReference type="GO" id="GO:0005762">
    <property type="term" value="C:mitochondrial large ribosomal subunit"/>
    <property type="evidence" value="ECO:0007669"/>
    <property type="project" value="TreeGrafter"/>
</dbReference>
<evidence type="ECO:0000256" key="7">
    <source>
        <dbReference type="ARBA" id="ARBA00035398"/>
    </source>
</evidence>
<dbReference type="PANTHER" id="PTHR31542">
    <property type="entry name" value="39A RIBOSOMAL PROTEIN L50, MITOCHONDRIAL"/>
    <property type="match status" value="1"/>
</dbReference>
<evidence type="ECO:0000256" key="4">
    <source>
        <dbReference type="ARBA" id="ARBA00023128"/>
    </source>
</evidence>
<evidence type="ECO:0000313" key="8">
    <source>
        <dbReference type="EMBL" id="OXA59038.1"/>
    </source>
</evidence>
<name>A0A226EPA6_FOLCA</name>
<dbReference type="Proteomes" id="UP000198287">
    <property type="component" value="Unassembled WGS sequence"/>
</dbReference>
<dbReference type="EMBL" id="LNIX01000002">
    <property type="protein sequence ID" value="OXA59038.1"/>
    <property type="molecule type" value="Genomic_DNA"/>
</dbReference>
<organism evidence="8 9">
    <name type="scientific">Folsomia candida</name>
    <name type="common">Springtail</name>
    <dbReference type="NCBI Taxonomy" id="158441"/>
    <lineage>
        <taxon>Eukaryota</taxon>
        <taxon>Metazoa</taxon>
        <taxon>Ecdysozoa</taxon>
        <taxon>Arthropoda</taxon>
        <taxon>Hexapoda</taxon>
        <taxon>Collembola</taxon>
        <taxon>Entomobryomorpha</taxon>
        <taxon>Isotomoidea</taxon>
        <taxon>Isotomidae</taxon>
        <taxon>Proisotominae</taxon>
        <taxon>Folsomia</taxon>
    </lineage>
</organism>
<proteinExistence type="inferred from homology"/>
<comment type="subcellular location">
    <subcellularLocation>
        <location evidence="1">Mitochondrion</location>
    </subcellularLocation>
</comment>
<dbReference type="OrthoDB" id="9939609at2759"/>
<keyword evidence="3" id="KW-0689">Ribosomal protein</keyword>
<dbReference type="OMA" id="HIQYEYV"/>
<dbReference type="PANTHER" id="PTHR31542:SF1">
    <property type="entry name" value="LARGE RIBOSOMAL SUBUNIT PROTEIN ML50"/>
    <property type="match status" value="1"/>
</dbReference>
<keyword evidence="9" id="KW-1185">Reference proteome</keyword>
<reference evidence="8 9" key="1">
    <citation type="submission" date="2015-12" db="EMBL/GenBank/DDBJ databases">
        <title>The genome of Folsomia candida.</title>
        <authorList>
            <person name="Faddeeva A."/>
            <person name="Derks M.F."/>
            <person name="Anvar Y."/>
            <person name="Smit S."/>
            <person name="Van Straalen N."/>
            <person name="Roelofs D."/>
        </authorList>
    </citation>
    <scope>NUCLEOTIDE SEQUENCE [LARGE SCALE GENOMIC DNA]</scope>
    <source>
        <strain evidence="8 9">VU population</strain>
        <tissue evidence="8">Whole body</tissue>
    </source>
</reference>
<accession>A0A226EPA6</accession>
<gene>
    <name evidence="8" type="ORF">Fcan01_06279</name>
</gene>
<evidence type="ECO:0000256" key="2">
    <source>
        <dbReference type="ARBA" id="ARBA00008860"/>
    </source>
</evidence>
<comment type="similarity">
    <text evidence="2">Belongs to the mitochondrion-specific ribosomal protein mL50 family.</text>
</comment>
<dbReference type="AlphaFoldDB" id="A0A226EPA6"/>
<comment type="caution">
    <text evidence="8">The sequence shown here is derived from an EMBL/GenBank/DDBJ whole genome shotgun (WGS) entry which is preliminary data.</text>
</comment>
<evidence type="ECO:0000256" key="5">
    <source>
        <dbReference type="ARBA" id="ARBA00023274"/>
    </source>
</evidence>
<keyword evidence="4" id="KW-0496">Mitochondrion</keyword>
<dbReference type="Pfam" id="PF10501">
    <property type="entry name" value="Ribosomal_L50"/>
    <property type="match status" value="1"/>
</dbReference>
<keyword evidence="5" id="KW-0687">Ribonucleoprotein</keyword>
<evidence type="ECO:0000256" key="1">
    <source>
        <dbReference type="ARBA" id="ARBA00004173"/>
    </source>
</evidence>
<sequence length="240" mass="27792">MYHGMVAGLAKPVLSYAAEITPLLTSVQVRHWRYNRYKKPYKFLKPVVPLENLSRDEPVTSSSNLGDMDKVRKFEWTAKSMNARGFLRFQKEYKPPVDARERMLQLSKDVIPRLTKLETEKAVLKYKITDAKTKFDLLSRAFVQFDHGVPNSMLYMMDSVGDIVHFYTTEIKTQTPFDLLTRQAEDLPPNLHILPKPIRFHPETDTQFGGMTAFPKSSTIVTGLRSKKKYRGYEAKKTWP</sequence>
<dbReference type="InterPro" id="IPR018305">
    <property type="entry name" value="Ribosomal_m50"/>
</dbReference>
<protein>
    <recommendedName>
        <fullName evidence="6">Large ribosomal subunit protein mL50</fullName>
    </recommendedName>
    <alternativeName>
        <fullName evidence="7">39S ribosomal protein L50, mitochondrial</fullName>
    </alternativeName>
</protein>
<evidence type="ECO:0000313" key="9">
    <source>
        <dbReference type="Proteomes" id="UP000198287"/>
    </source>
</evidence>
<evidence type="ECO:0000256" key="3">
    <source>
        <dbReference type="ARBA" id="ARBA00022980"/>
    </source>
</evidence>
<evidence type="ECO:0000256" key="6">
    <source>
        <dbReference type="ARBA" id="ARBA00035183"/>
    </source>
</evidence>